<dbReference type="RefSeq" id="WP_158022684.1">
    <property type="nucleotide sequence ID" value="NZ_CP038797.1"/>
</dbReference>
<dbReference type="AlphaFoldDB" id="A0A6H0RZM5"/>
<dbReference type="Pfam" id="PF16525">
    <property type="entry name" value="MHB"/>
    <property type="match status" value="1"/>
</dbReference>
<evidence type="ECO:0000313" key="4">
    <source>
        <dbReference type="EMBL" id="QIV79525.1"/>
    </source>
</evidence>
<evidence type="ECO:0000313" key="5">
    <source>
        <dbReference type="Proteomes" id="UP000501849"/>
    </source>
</evidence>
<feature type="chain" id="PRO_5026191151" evidence="2">
    <location>
        <begin position="36"/>
        <end position="163"/>
    </location>
</feature>
<feature type="compositionally biased region" description="Low complexity" evidence="1">
    <location>
        <begin position="135"/>
        <end position="152"/>
    </location>
</feature>
<keyword evidence="2" id="KW-0732">Signal</keyword>
<reference evidence="4 5" key="1">
    <citation type="submission" date="2019-04" db="EMBL/GenBank/DDBJ databases">
        <title>Draft, Whole-Genome Sequence of the Anthracene-degrading Mycobacterium frederiksbergense LB501T, Isolated from a Polycyclic Aromatic Hydrocarbon (PAH)-Contaminated Soil.</title>
        <authorList>
            <person name="Augelletti F."/>
        </authorList>
    </citation>
    <scope>NUCLEOTIDE SEQUENCE [LARGE SCALE GENOMIC DNA]</scope>
    <source>
        <strain evidence="4 5">LB 501T</strain>
        <plasmid evidence="4 5">unnamed1</plasmid>
    </source>
</reference>
<feature type="domain" description="Haemophore haem-binding" evidence="3">
    <location>
        <begin position="40"/>
        <end position="117"/>
    </location>
</feature>
<dbReference type="NCBIfam" id="TIGR04529">
    <property type="entry name" value="MTB_hemophore"/>
    <property type="match status" value="1"/>
</dbReference>
<dbReference type="EMBL" id="CP038797">
    <property type="protein sequence ID" value="QIV79525.1"/>
    <property type="molecule type" value="Genomic_DNA"/>
</dbReference>
<organism evidence="4 5">
    <name type="scientific">Mycolicibacterium frederiksbergense</name>
    <dbReference type="NCBI Taxonomy" id="117567"/>
    <lineage>
        <taxon>Bacteria</taxon>
        <taxon>Bacillati</taxon>
        <taxon>Actinomycetota</taxon>
        <taxon>Actinomycetes</taxon>
        <taxon>Mycobacteriales</taxon>
        <taxon>Mycobacteriaceae</taxon>
        <taxon>Mycolicibacterium</taxon>
    </lineage>
</organism>
<proteinExistence type="predicted"/>
<evidence type="ECO:0000256" key="1">
    <source>
        <dbReference type="SAM" id="MobiDB-lite"/>
    </source>
</evidence>
<sequence length="163" mass="16521">MTVRQRFTGGCTPRFIAAASVAGVVALAAAGAATAQPAPDPCSPAAVMRAHAAAMTQMADYLDSRPDVQQVFVDARSQATPQERHDVIKAYNDTHPDVAAALRNIHQPVQDLSTRCGLPMNPGMPGGMGSGPMMAPGGMGSGPMEPGDMGPGPMAPGGMGPGQ</sequence>
<dbReference type="Proteomes" id="UP000501849">
    <property type="component" value="Plasmid unnamed1"/>
</dbReference>
<keyword evidence="5" id="KW-1185">Reference proteome</keyword>
<evidence type="ECO:0000256" key="2">
    <source>
        <dbReference type="SAM" id="SignalP"/>
    </source>
</evidence>
<dbReference type="GO" id="GO:0020037">
    <property type="term" value="F:heme binding"/>
    <property type="evidence" value="ECO:0007669"/>
    <property type="project" value="InterPro"/>
</dbReference>
<feature type="region of interest" description="Disordered" evidence="1">
    <location>
        <begin position="135"/>
        <end position="163"/>
    </location>
</feature>
<gene>
    <name evidence="4" type="ORF">EXE63_00290</name>
</gene>
<geneLocation type="plasmid" evidence="4 5">
    <name>unnamed1</name>
</geneLocation>
<feature type="signal peptide" evidence="2">
    <location>
        <begin position="1"/>
        <end position="35"/>
    </location>
</feature>
<dbReference type="KEGG" id="mfre:EXE63_00290"/>
<dbReference type="InterPro" id="IPR038378">
    <property type="entry name" value="MHB_sf"/>
</dbReference>
<accession>A0A6H0RZM5</accession>
<protein>
    <submittedName>
        <fullName evidence="4">Hemophore-related protein</fullName>
    </submittedName>
</protein>
<dbReference type="InterPro" id="IPR032407">
    <property type="entry name" value="MHB"/>
</dbReference>
<name>A0A6H0RZM5_9MYCO</name>
<dbReference type="Gene3D" id="1.20.20.20">
    <property type="entry name" value="Haemophore, haem-binding domain"/>
    <property type="match status" value="1"/>
</dbReference>
<evidence type="ECO:0000259" key="3">
    <source>
        <dbReference type="Pfam" id="PF16525"/>
    </source>
</evidence>
<keyword evidence="4" id="KW-0614">Plasmid</keyword>